<dbReference type="Pfam" id="PF02321">
    <property type="entry name" value="OEP"/>
    <property type="match status" value="2"/>
</dbReference>
<dbReference type="eggNOG" id="COG1538">
    <property type="taxonomic scope" value="Bacteria"/>
</dbReference>
<dbReference type="InterPro" id="IPR003423">
    <property type="entry name" value="OMP_efflux"/>
</dbReference>
<evidence type="ECO:0000256" key="1">
    <source>
        <dbReference type="ARBA" id="ARBA00007613"/>
    </source>
</evidence>
<dbReference type="PROSITE" id="PS51257">
    <property type="entry name" value="PROKAR_LIPOPROTEIN"/>
    <property type="match status" value="1"/>
</dbReference>
<dbReference type="PANTHER" id="PTHR30203:SF33">
    <property type="entry name" value="BLR4455 PROTEIN"/>
    <property type="match status" value="1"/>
</dbReference>
<comment type="similarity">
    <text evidence="1 2">Belongs to the outer membrane factor (OMF) (TC 1.B.17) family.</text>
</comment>
<proteinExistence type="inferred from homology"/>
<sequence>MKFKLKYGKVLLGLIAIAGLQSCQVTNRYKSPELDTKNLYREMNPSDSTTIADIPWSEYFKDTQLQGYIAEALNNNYDMLMAEQRIKQAEAALGMARAAYFPELALSAQVNQTRLSSADPLTGMPQDRNSLAYHSEKYSLGLVASWELDIWGKLNRQSRAKYADMLNSYAGRTLIQTSLISSVANSYYSLLALDEQLKVTKEMITFMEESLVTMEAMKEGGMVTAAAVEQSRASLHNVRTTVPDLESAIYQLENALSVMLGRDAGHIERSTIAAQYIPTSLASGVPVQMLSRRPDVQQAELTFRAAFELKNAAQASFYPAITLSSGMIGYATTNTLSQFFKPENLIANLVGGLTQPIFARKKLVTQLKVAKAEQKATLYAFEKAVLTAGKEVSDIMNVYENSLKKNADRAIEVDSQRKSMEYTQELLKAGEATYLEVISAQQGLLQAQLNQTNDKLQQLQACTNLYRALGGGIN</sequence>
<dbReference type="NCBIfam" id="TIGR01845">
    <property type="entry name" value="outer_NodT"/>
    <property type="match status" value="1"/>
</dbReference>
<dbReference type="Gene3D" id="2.20.200.10">
    <property type="entry name" value="Outer membrane efflux proteins (OEP)"/>
    <property type="match status" value="1"/>
</dbReference>
<gene>
    <name evidence="3" type="ORF">Bcop_1139</name>
</gene>
<comment type="subcellular location">
    <subcellularLocation>
        <location evidence="2">Cell membrane</location>
        <topology evidence="2">Lipid-anchor</topology>
    </subcellularLocation>
</comment>
<dbReference type="Gene3D" id="1.20.1600.10">
    <property type="entry name" value="Outer membrane efflux proteins (OEP)"/>
    <property type="match status" value="1"/>
</dbReference>
<name>F3ZU98_9BACE</name>
<dbReference type="InterPro" id="IPR010131">
    <property type="entry name" value="MdtP/NodT-like"/>
</dbReference>
<dbReference type="OrthoDB" id="9770517at2"/>
<dbReference type="GO" id="GO:0015562">
    <property type="term" value="F:efflux transmembrane transporter activity"/>
    <property type="evidence" value="ECO:0007669"/>
    <property type="project" value="InterPro"/>
</dbReference>
<organism evidence="3 4">
    <name type="scientific">Bacteroides coprosuis DSM 18011</name>
    <dbReference type="NCBI Taxonomy" id="679937"/>
    <lineage>
        <taxon>Bacteria</taxon>
        <taxon>Pseudomonadati</taxon>
        <taxon>Bacteroidota</taxon>
        <taxon>Bacteroidia</taxon>
        <taxon>Bacteroidales</taxon>
        <taxon>Bacteroidaceae</taxon>
        <taxon>Bacteroides</taxon>
    </lineage>
</organism>
<keyword evidence="2" id="KW-0812">Transmembrane</keyword>
<dbReference type="SUPFAM" id="SSF56954">
    <property type="entry name" value="Outer membrane efflux proteins (OEP)"/>
    <property type="match status" value="1"/>
</dbReference>
<dbReference type="GO" id="GO:0005886">
    <property type="term" value="C:plasma membrane"/>
    <property type="evidence" value="ECO:0007669"/>
    <property type="project" value="UniProtKB-SubCell"/>
</dbReference>
<keyword evidence="2 3" id="KW-0449">Lipoprotein</keyword>
<dbReference type="AlphaFoldDB" id="F3ZU98"/>
<accession>F3ZU98</accession>
<keyword evidence="4" id="KW-1185">Reference proteome</keyword>
<dbReference type="HOGENOM" id="CLU_012817_13_3_10"/>
<dbReference type="PANTHER" id="PTHR30203">
    <property type="entry name" value="OUTER MEMBRANE CATION EFFLUX PROTEIN"/>
    <property type="match status" value="1"/>
</dbReference>
<evidence type="ECO:0000313" key="4">
    <source>
        <dbReference type="Proteomes" id="UP000018439"/>
    </source>
</evidence>
<dbReference type="Proteomes" id="UP000018439">
    <property type="component" value="Chromosome"/>
</dbReference>
<evidence type="ECO:0000313" key="3">
    <source>
        <dbReference type="EMBL" id="EGJ71343.1"/>
    </source>
</evidence>
<dbReference type="STRING" id="679937.Bcop_1139"/>
<keyword evidence="2" id="KW-1134">Transmembrane beta strand</keyword>
<protein>
    <submittedName>
        <fullName evidence="3">RND efflux system, outer membrane lipoprotein, NodT family</fullName>
    </submittedName>
</protein>
<evidence type="ECO:0000256" key="2">
    <source>
        <dbReference type="RuleBase" id="RU362097"/>
    </source>
</evidence>
<reference evidence="3 4" key="1">
    <citation type="journal article" date="2011" name="Stand. Genomic Sci.">
        <title>Non-contiguous finished genome sequence of Bacteroides coprosuis type strain (PC139).</title>
        <authorList>
            <person name="Land M."/>
            <person name="Held B."/>
            <person name="Gronow S."/>
            <person name="Abt B."/>
            <person name="Lucas S."/>
            <person name="Del Rio T.G."/>
            <person name="Nolan M."/>
            <person name="Tice H."/>
            <person name="Cheng J.F."/>
            <person name="Pitluck S."/>
            <person name="Liolios K."/>
            <person name="Pagani I."/>
            <person name="Ivanova N."/>
            <person name="Mavromatis K."/>
            <person name="Mikhailova N."/>
            <person name="Pati A."/>
            <person name="Tapia R."/>
            <person name="Han C."/>
            <person name="Goodwin L."/>
            <person name="Chen A."/>
            <person name="Palaniappan K."/>
            <person name="Hauser L."/>
            <person name="Brambilla E.M."/>
            <person name="Rohde M."/>
            <person name="Goker M."/>
            <person name="Detter J.C."/>
            <person name="Woyke T."/>
            <person name="Bristow J."/>
            <person name="Eisen J.A."/>
            <person name="Markowitz V."/>
            <person name="Hugenholtz P."/>
            <person name="Kyrpides N.C."/>
            <person name="Klenk H.P."/>
            <person name="Lapidus A."/>
        </authorList>
    </citation>
    <scope>NUCLEOTIDE SEQUENCE [LARGE SCALE GENOMIC DNA]</scope>
    <source>
        <strain evidence="3 4">DSM 18011</strain>
    </source>
</reference>
<keyword evidence="2" id="KW-0564">Palmitate</keyword>
<dbReference type="EMBL" id="CM001167">
    <property type="protein sequence ID" value="EGJ71343.1"/>
    <property type="molecule type" value="Genomic_DNA"/>
</dbReference>
<keyword evidence="2" id="KW-0472">Membrane</keyword>